<sequence length="283" mass="32416">MSAGDVYRAALQLAQAKGSPIGFINGFFFLSGHEASVAHRMQNFLTHLPKFSRARHAVRLISWVPFLRMVAICNTVAMATSNQESDIDFFIVARVGRLWLVRLLTTLVLQIAGLRRHGRRIADRICLSFYVVDSALDLSDMRLLHGDIYMTYWPTQLVLLFDEDNAYGKFVEANQWVRAALPNTNFENVLGDTRMIQQGRVSCFLRRMGEHVLQGIIGDMVERGCCFIQRVKMICAPRHARPVENAVVISDTMLKFHERDRRQEFHEAWQRRVKSAFGDGHYG</sequence>
<reference evidence="1 2" key="1">
    <citation type="journal article" date="2015" name="Nature">
        <title>rRNA introns, odd ribosomes, and small enigmatic genomes across a large radiation of phyla.</title>
        <authorList>
            <person name="Brown C.T."/>
            <person name="Hug L.A."/>
            <person name="Thomas B.C."/>
            <person name="Sharon I."/>
            <person name="Castelle C.J."/>
            <person name="Singh A."/>
            <person name="Wilkins M.J."/>
            <person name="Williams K.H."/>
            <person name="Banfield J.F."/>
        </authorList>
    </citation>
    <scope>NUCLEOTIDE SEQUENCE [LARGE SCALE GENOMIC DNA]</scope>
</reference>
<evidence type="ECO:0000313" key="2">
    <source>
        <dbReference type="Proteomes" id="UP000033999"/>
    </source>
</evidence>
<evidence type="ECO:0000313" key="1">
    <source>
        <dbReference type="EMBL" id="KKU06197.1"/>
    </source>
</evidence>
<dbReference type="AlphaFoldDB" id="A0A0G1MDQ8"/>
<accession>A0A0G1MDQ8</accession>
<dbReference type="EMBL" id="LCKX01000037">
    <property type="protein sequence ID" value="KKU06197.1"/>
    <property type="molecule type" value="Genomic_DNA"/>
</dbReference>
<protein>
    <submittedName>
        <fullName evidence="1">Nucleotidyltransferase family protein</fullName>
    </submittedName>
</protein>
<dbReference type="GO" id="GO:0016740">
    <property type="term" value="F:transferase activity"/>
    <property type="evidence" value="ECO:0007669"/>
    <property type="project" value="UniProtKB-KW"/>
</dbReference>
<name>A0A0G1MDQ8_9BACT</name>
<dbReference type="Proteomes" id="UP000033999">
    <property type="component" value="Unassembled WGS sequence"/>
</dbReference>
<gene>
    <name evidence="1" type="ORF">UX10_C0037G0003</name>
</gene>
<comment type="caution">
    <text evidence="1">The sequence shown here is derived from an EMBL/GenBank/DDBJ whole genome shotgun (WGS) entry which is preliminary data.</text>
</comment>
<proteinExistence type="predicted"/>
<organism evidence="1 2">
    <name type="scientific">Candidatus Magasanikbacteria bacterium GW2011_GWA2_45_39</name>
    <dbReference type="NCBI Taxonomy" id="1619041"/>
    <lineage>
        <taxon>Bacteria</taxon>
        <taxon>Candidatus Magasanikiibacteriota</taxon>
    </lineage>
</organism>
<keyword evidence="1" id="KW-0808">Transferase</keyword>